<protein>
    <submittedName>
        <fullName evidence="1">Uncharacterized protein</fullName>
    </submittedName>
</protein>
<proteinExistence type="predicted"/>
<sequence>MASPLRQIQDIQVQAERLISNKANLDQIAEFSKYSDEIKFYLMENIDDEEILSYVRDIPTFEIEESELKKTAEGIFAGILSIASYGLAGYFRNQRARDKALDVVRDIRSKYASIEFMCRNYFE</sequence>
<comment type="caution">
    <text evidence="1">The sequence shown here is derived from an EMBL/GenBank/DDBJ whole genome shotgun (WGS) entry which is preliminary data.</text>
</comment>
<dbReference type="EMBL" id="JAERQG010000003">
    <property type="protein sequence ID" value="MBL0766273.1"/>
    <property type="molecule type" value="Genomic_DNA"/>
</dbReference>
<dbReference type="Proteomes" id="UP000642920">
    <property type="component" value="Unassembled WGS sequence"/>
</dbReference>
<reference evidence="1" key="1">
    <citation type="submission" date="2021-01" db="EMBL/GenBank/DDBJ databases">
        <title>Marivirga sp. nov., isolated from intertidal surface sediments.</title>
        <authorList>
            <person name="Zhang M."/>
        </authorList>
    </citation>
    <scope>NUCLEOTIDE SEQUENCE</scope>
    <source>
        <strain evidence="1">SM1354</strain>
    </source>
</reference>
<gene>
    <name evidence="1" type="ORF">JKP34_13480</name>
</gene>
<name>A0A937AMI1_9BACT</name>
<dbReference type="AlphaFoldDB" id="A0A937AMI1"/>
<organism evidence="1 2">
    <name type="scientific">Marivirga atlantica</name>
    <dbReference type="NCBI Taxonomy" id="1548457"/>
    <lineage>
        <taxon>Bacteria</taxon>
        <taxon>Pseudomonadati</taxon>
        <taxon>Bacteroidota</taxon>
        <taxon>Cytophagia</taxon>
        <taxon>Cytophagales</taxon>
        <taxon>Marivirgaceae</taxon>
        <taxon>Marivirga</taxon>
    </lineage>
</organism>
<accession>A0A937AMI1</accession>
<keyword evidence="2" id="KW-1185">Reference proteome</keyword>
<evidence type="ECO:0000313" key="1">
    <source>
        <dbReference type="EMBL" id="MBL0766273.1"/>
    </source>
</evidence>
<dbReference type="RefSeq" id="WP_201922451.1">
    <property type="nucleotide sequence ID" value="NZ_JAERQG010000003.1"/>
</dbReference>
<evidence type="ECO:0000313" key="2">
    <source>
        <dbReference type="Proteomes" id="UP000642920"/>
    </source>
</evidence>